<comment type="caution">
    <text evidence="2">The sequence shown here is derived from an EMBL/GenBank/DDBJ whole genome shotgun (WGS) entry which is preliminary data.</text>
</comment>
<organism evidence="2 3">
    <name type="scientific">Platysternon megacephalum</name>
    <name type="common">big-headed turtle</name>
    <dbReference type="NCBI Taxonomy" id="55544"/>
    <lineage>
        <taxon>Eukaryota</taxon>
        <taxon>Metazoa</taxon>
        <taxon>Chordata</taxon>
        <taxon>Craniata</taxon>
        <taxon>Vertebrata</taxon>
        <taxon>Euteleostomi</taxon>
        <taxon>Archelosauria</taxon>
        <taxon>Testudinata</taxon>
        <taxon>Testudines</taxon>
        <taxon>Cryptodira</taxon>
        <taxon>Durocryptodira</taxon>
        <taxon>Testudinoidea</taxon>
        <taxon>Platysternidae</taxon>
        <taxon>Platysternon</taxon>
    </lineage>
</organism>
<reference evidence="2 3" key="1">
    <citation type="submission" date="2019-04" db="EMBL/GenBank/DDBJ databases">
        <title>Draft genome of the big-headed turtle Platysternon megacephalum.</title>
        <authorList>
            <person name="Gong S."/>
        </authorList>
    </citation>
    <scope>NUCLEOTIDE SEQUENCE [LARGE SCALE GENOMIC DNA]</scope>
    <source>
        <strain evidence="2">DO16091913</strain>
        <tissue evidence="2">Muscle</tissue>
    </source>
</reference>
<reference evidence="2 3" key="2">
    <citation type="submission" date="2019-04" db="EMBL/GenBank/DDBJ databases">
        <title>The genome sequence of big-headed turtle.</title>
        <authorList>
            <person name="Gong S."/>
        </authorList>
    </citation>
    <scope>NUCLEOTIDE SEQUENCE [LARGE SCALE GENOMIC DNA]</scope>
    <source>
        <strain evidence="2">DO16091913</strain>
        <tissue evidence="2">Muscle</tissue>
    </source>
</reference>
<keyword evidence="1" id="KW-0472">Membrane</keyword>
<keyword evidence="3" id="KW-1185">Reference proteome</keyword>
<proteinExistence type="predicted"/>
<evidence type="ECO:0000256" key="1">
    <source>
        <dbReference type="SAM" id="Phobius"/>
    </source>
</evidence>
<dbReference type="Proteomes" id="UP000297703">
    <property type="component" value="Unassembled WGS sequence"/>
</dbReference>
<name>A0A4D9EIF0_9SAUR</name>
<feature type="transmembrane region" description="Helical" evidence="1">
    <location>
        <begin position="40"/>
        <end position="58"/>
    </location>
</feature>
<dbReference type="EMBL" id="QXTE01000043">
    <property type="protein sequence ID" value="TFK10279.1"/>
    <property type="molecule type" value="Genomic_DNA"/>
</dbReference>
<sequence>MFVISLRAHTKICSAVLIFGLLLCFNMHDDLHIAAPDEFHYFLLIALWITLCLDICDISRKQEYIGPSQEKDLSTPKPSTALDLSAFSNVCSPIELSVAQNPLNKNNACVKEMYKCST</sequence>
<gene>
    <name evidence="2" type="ORF">DR999_PMT06654</name>
</gene>
<protein>
    <submittedName>
        <fullName evidence="2">Serum paraoxonase/arylesterase 2</fullName>
    </submittedName>
</protein>
<keyword evidence="1" id="KW-1133">Transmembrane helix</keyword>
<feature type="transmembrane region" description="Helical" evidence="1">
    <location>
        <begin position="12"/>
        <end position="28"/>
    </location>
</feature>
<keyword evidence="1" id="KW-0812">Transmembrane</keyword>
<evidence type="ECO:0000313" key="3">
    <source>
        <dbReference type="Proteomes" id="UP000297703"/>
    </source>
</evidence>
<evidence type="ECO:0000313" key="2">
    <source>
        <dbReference type="EMBL" id="TFK10279.1"/>
    </source>
</evidence>
<accession>A0A4D9EIF0</accession>
<dbReference type="AlphaFoldDB" id="A0A4D9EIF0"/>